<dbReference type="Proteomes" id="UP000006786">
    <property type="component" value="Unassembled WGS sequence"/>
</dbReference>
<dbReference type="STRING" id="391937.NA2_11600"/>
<comment type="function">
    <text evidence="8">Catalyzes the acetylation of L-2,4-diaminobutyrate (DABA) to gamma-N-acetyl-alpha,gamma-diaminobutyric acid (ADABA) with acetyl coenzyme A.</text>
</comment>
<accession>K2M9L3</accession>
<protein>
    <recommendedName>
        <fullName evidence="4 8">L-2,4-diaminobutyric acid acetyltransferase</fullName>
        <shortName evidence="8">DABA acetyltransferase</shortName>
        <ecNumber evidence="3 8">2.3.1.178</ecNumber>
    </recommendedName>
</protein>
<dbReference type="PATRIC" id="fig|391937.3.peg.2389"/>
<comment type="catalytic activity">
    <reaction evidence="7 8">
        <text>L-2,4-diaminobutanoate + acetyl-CoA = (2S)-4-acetamido-2-aminobutanoate + CoA + H(+)</text>
        <dbReference type="Rhea" id="RHEA:16901"/>
        <dbReference type="ChEBI" id="CHEBI:15378"/>
        <dbReference type="ChEBI" id="CHEBI:57287"/>
        <dbReference type="ChEBI" id="CHEBI:57288"/>
        <dbReference type="ChEBI" id="CHEBI:58761"/>
        <dbReference type="ChEBI" id="CHEBI:58929"/>
        <dbReference type="EC" id="2.3.1.178"/>
    </reaction>
</comment>
<dbReference type="RefSeq" id="WP_008597072.1">
    <property type="nucleotide sequence ID" value="NZ_AMRM01000011.1"/>
</dbReference>
<dbReference type="EC" id="2.3.1.178" evidence="3 8"/>
<keyword evidence="6 8" id="KW-0012">Acyltransferase</keyword>
<evidence type="ECO:0000313" key="10">
    <source>
        <dbReference type="EMBL" id="EKF18826.1"/>
    </source>
</evidence>
<evidence type="ECO:0000256" key="2">
    <source>
        <dbReference type="ARBA" id="ARBA00010712"/>
    </source>
</evidence>
<dbReference type="Pfam" id="PF00583">
    <property type="entry name" value="Acetyltransf_1"/>
    <property type="match status" value="1"/>
</dbReference>
<dbReference type="Gene3D" id="3.40.630.30">
    <property type="match status" value="1"/>
</dbReference>
<gene>
    <name evidence="8" type="primary">ectA</name>
    <name evidence="10" type="ORF">NA2_11600</name>
</gene>
<evidence type="ECO:0000256" key="6">
    <source>
        <dbReference type="ARBA" id="ARBA00023315"/>
    </source>
</evidence>
<evidence type="ECO:0000259" key="9">
    <source>
        <dbReference type="PROSITE" id="PS51186"/>
    </source>
</evidence>
<reference evidence="10 11" key="1">
    <citation type="journal article" date="2012" name="J. Bacteriol.">
        <title>Genome Sequence of Nitratireductor pacificus Type Strain pht-3B.</title>
        <authorList>
            <person name="Lai Q."/>
            <person name="Li G."/>
            <person name="Shao Z."/>
        </authorList>
    </citation>
    <scope>NUCLEOTIDE SEQUENCE [LARGE SCALE GENOMIC DNA]</scope>
    <source>
        <strain evidence="11">pht-3B</strain>
    </source>
</reference>
<keyword evidence="11" id="KW-1185">Reference proteome</keyword>
<name>K2M9L3_9HYPH</name>
<dbReference type="eggNOG" id="COG0456">
    <property type="taxonomic scope" value="Bacteria"/>
</dbReference>
<dbReference type="OrthoDB" id="2436196at2"/>
<sequence length="200" mass="22151">MTSADIKLVRKRTHDIIYRPPSSEDGADVWRLIQSCEPLDENSLYCNLLQCDHFGDTCVAAERADDGALVGWVSGYLLPDEPETLFVWQVAVDSSVQGMGVGKKLLAALLERDACENVRTLKTTITSDNKASWGLFSSLARVRDGELDHEPYFRKDAHFDGKHATEHMVTIAFAGRTPADVRQRWFPALDAGPARSDDAA</sequence>
<evidence type="ECO:0000256" key="7">
    <source>
        <dbReference type="ARBA" id="ARBA00048924"/>
    </source>
</evidence>
<evidence type="ECO:0000256" key="3">
    <source>
        <dbReference type="ARBA" id="ARBA00012355"/>
    </source>
</evidence>
<evidence type="ECO:0000313" key="11">
    <source>
        <dbReference type="Proteomes" id="UP000006786"/>
    </source>
</evidence>
<comment type="caution">
    <text evidence="10">The sequence shown here is derived from an EMBL/GenBank/DDBJ whole genome shotgun (WGS) entry which is preliminary data.</text>
</comment>
<dbReference type="NCBIfam" id="TIGR02406">
    <property type="entry name" value="ectoine_EctA"/>
    <property type="match status" value="1"/>
</dbReference>
<proteinExistence type="inferred from homology"/>
<feature type="domain" description="N-acetyltransferase" evidence="9">
    <location>
        <begin position="16"/>
        <end position="158"/>
    </location>
</feature>
<evidence type="ECO:0000256" key="4">
    <source>
        <dbReference type="ARBA" id="ARBA00017935"/>
    </source>
</evidence>
<dbReference type="InterPro" id="IPR000182">
    <property type="entry name" value="GNAT_dom"/>
</dbReference>
<dbReference type="UniPathway" id="UPA00067">
    <property type="reaction ID" value="UER00122"/>
</dbReference>
<keyword evidence="5 8" id="KW-0808">Transferase</keyword>
<dbReference type="InterPro" id="IPR012772">
    <property type="entry name" value="Ectoine_EctA"/>
</dbReference>
<evidence type="ECO:0000256" key="8">
    <source>
        <dbReference type="RuleBase" id="RU365045"/>
    </source>
</evidence>
<dbReference type="GO" id="GO:0033816">
    <property type="term" value="F:diaminobutyrate acetyltransferase activity"/>
    <property type="evidence" value="ECO:0007669"/>
    <property type="project" value="UniProtKB-EC"/>
</dbReference>
<evidence type="ECO:0000256" key="5">
    <source>
        <dbReference type="ARBA" id="ARBA00022679"/>
    </source>
</evidence>
<comment type="pathway">
    <text evidence="1 8">Amine and polyamine biosynthesis; ectoine biosynthesis; L-ectoine from L-aspartate 4-semialdehyde: step 2/3.</text>
</comment>
<dbReference type="SUPFAM" id="SSF55729">
    <property type="entry name" value="Acyl-CoA N-acyltransferases (Nat)"/>
    <property type="match status" value="1"/>
</dbReference>
<evidence type="ECO:0000256" key="1">
    <source>
        <dbReference type="ARBA" id="ARBA00004978"/>
    </source>
</evidence>
<dbReference type="PROSITE" id="PS51186">
    <property type="entry name" value="GNAT"/>
    <property type="match status" value="1"/>
</dbReference>
<dbReference type="AlphaFoldDB" id="K2M9L3"/>
<dbReference type="EMBL" id="AMRM01000011">
    <property type="protein sequence ID" value="EKF18826.1"/>
    <property type="molecule type" value="Genomic_DNA"/>
</dbReference>
<dbReference type="InterPro" id="IPR016181">
    <property type="entry name" value="Acyl_CoA_acyltransferase"/>
</dbReference>
<dbReference type="GO" id="GO:0019491">
    <property type="term" value="P:ectoine biosynthetic process"/>
    <property type="evidence" value="ECO:0007669"/>
    <property type="project" value="UniProtKB-UniPathway"/>
</dbReference>
<organism evidence="10 11">
    <name type="scientific">Nitratireductor pacificus pht-3B</name>
    <dbReference type="NCBI Taxonomy" id="391937"/>
    <lineage>
        <taxon>Bacteria</taxon>
        <taxon>Pseudomonadati</taxon>
        <taxon>Pseudomonadota</taxon>
        <taxon>Alphaproteobacteria</taxon>
        <taxon>Hyphomicrobiales</taxon>
        <taxon>Phyllobacteriaceae</taxon>
        <taxon>Nitratireductor</taxon>
    </lineage>
</organism>
<dbReference type="CDD" id="cd04301">
    <property type="entry name" value="NAT_SF"/>
    <property type="match status" value="1"/>
</dbReference>
<comment type="similarity">
    <text evidence="2 8">Belongs to the acetyltransferase family. EctA subfamily.</text>
</comment>